<dbReference type="InterPro" id="IPR006656">
    <property type="entry name" value="Mopterin_OxRdtase"/>
</dbReference>
<dbReference type="PIRSF" id="PIRSF036643">
    <property type="entry name" value="FDH_alpha"/>
    <property type="match status" value="1"/>
</dbReference>
<evidence type="ECO:0000259" key="16">
    <source>
        <dbReference type="PROSITE" id="PS51669"/>
    </source>
</evidence>
<dbReference type="InterPro" id="IPR054351">
    <property type="entry name" value="NADH_UbQ_OxRdtase_ferredoxin"/>
</dbReference>
<dbReference type="Gene3D" id="2.20.25.90">
    <property type="entry name" value="ADC-like domains"/>
    <property type="match status" value="1"/>
</dbReference>
<dbReference type="CDD" id="cd00207">
    <property type="entry name" value="fer2"/>
    <property type="match status" value="1"/>
</dbReference>
<dbReference type="FunFam" id="3.30.70.20:FF:000035">
    <property type="entry name" value="Iron hydrogenase 1"/>
    <property type="match status" value="1"/>
</dbReference>
<dbReference type="Gene3D" id="3.40.50.740">
    <property type="match status" value="1"/>
</dbReference>
<dbReference type="InterPro" id="IPR017900">
    <property type="entry name" value="4Fe4S_Fe_S_CS"/>
</dbReference>
<dbReference type="InterPro" id="IPR036010">
    <property type="entry name" value="2Fe-2S_ferredoxin-like_sf"/>
</dbReference>
<dbReference type="PANTHER" id="PTHR43105">
    <property type="entry name" value="RESPIRATORY NITRATE REDUCTASE"/>
    <property type="match status" value="1"/>
</dbReference>
<organism evidence="18 19">
    <name type="scientific">Desulfomonile tiedjei</name>
    <dbReference type="NCBI Taxonomy" id="2358"/>
    <lineage>
        <taxon>Bacteria</taxon>
        <taxon>Pseudomonadati</taxon>
        <taxon>Thermodesulfobacteriota</taxon>
        <taxon>Desulfomonilia</taxon>
        <taxon>Desulfomonilales</taxon>
        <taxon>Desulfomonilaceae</taxon>
        <taxon>Desulfomonile</taxon>
    </lineage>
</organism>
<dbReference type="SMART" id="SM00926">
    <property type="entry name" value="Molybdop_Fe4S4"/>
    <property type="match status" value="1"/>
</dbReference>
<dbReference type="GO" id="GO:0016020">
    <property type="term" value="C:membrane"/>
    <property type="evidence" value="ECO:0007669"/>
    <property type="project" value="UniProtKB-SubCell"/>
</dbReference>
<evidence type="ECO:0000256" key="4">
    <source>
        <dbReference type="ARBA" id="ARBA00022485"/>
    </source>
</evidence>
<keyword evidence="5" id="KW-0001">2Fe-2S</keyword>
<dbReference type="InterPro" id="IPR006657">
    <property type="entry name" value="MoPterin_dinucl-bd_dom"/>
</dbReference>
<feature type="domain" description="4Fe-4S His(Cys)3-ligated-type" evidence="17">
    <location>
        <begin position="78"/>
        <end position="117"/>
    </location>
</feature>
<evidence type="ECO:0000256" key="3">
    <source>
        <dbReference type="ARBA" id="ARBA00005404"/>
    </source>
</evidence>
<dbReference type="Gene3D" id="3.40.228.10">
    <property type="entry name" value="Dimethylsulfoxide Reductase, domain 2"/>
    <property type="match status" value="1"/>
</dbReference>
<evidence type="ECO:0000313" key="19">
    <source>
        <dbReference type="Proteomes" id="UP000807825"/>
    </source>
</evidence>
<evidence type="ECO:0000256" key="6">
    <source>
        <dbReference type="ARBA" id="ARBA00022723"/>
    </source>
</evidence>
<evidence type="ECO:0000256" key="2">
    <source>
        <dbReference type="ARBA" id="ARBA00004370"/>
    </source>
</evidence>
<feature type="domain" description="2Fe-2S ferredoxin-type" evidence="14">
    <location>
        <begin position="1"/>
        <end position="78"/>
    </location>
</feature>
<dbReference type="Pfam" id="PF13510">
    <property type="entry name" value="Fer2_4"/>
    <property type="match status" value="1"/>
</dbReference>
<dbReference type="GO" id="GO:0043546">
    <property type="term" value="F:molybdopterin cofactor binding"/>
    <property type="evidence" value="ECO:0007669"/>
    <property type="project" value="InterPro"/>
</dbReference>
<reference evidence="18" key="1">
    <citation type="submission" date="2020-07" db="EMBL/GenBank/DDBJ databases">
        <title>Huge and variable diversity of episymbiotic CPR bacteria and DPANN archaea in groundwater ecosystems.</title>
        <authorList>
            <person name="He C.Y."/>
            <person name="Keren R."/>
            <person name="Whittaker M."/>
            <person name="Farag I.F."/>
            <person name="Doudna J."/>
            <person name="Cate J.H.D."/>
            <person name="Banfield J.F."/>
        </authorList>
    </citation>
    <scope>NUCLEOTIDE SEQUENCE</scope>
    <source>
        <strain evidence="18">NC_groundwater_1664_Pr3_B-0.1um_52_9</strain>
    </source>
</reference>
<evidence type="ECO:0000259" key="17">
    <source>
        <dbReference type="PROSITE" id="PS51839"/>
    </source>
</evidence>
<dbReference type="GO" id="GO:0051539">
    <property type="term" value="F:4 iron, 4 sulfur cluster binding"/>
    <property type="evidence" value="ECO:0007669"/>
    <property type="project" value="UniProtKB-KW"/>
</dbReference>
<dbReference type="InterPro" id="IPR019574">
    <property type="entry name" value="NADH_UbQ_OxRdtase_Gsu_4Fe4S-bd"/>
</dbReference>
<dbReference type="EMBL" id="JACRDE010000476">
    <property type="protein sequence ID" value="MBI5251428.1"/>
    <property type="molecule type" value="Genomic_DNA"/>
</dbReference>
<evidence type="ECO:0000256" key="10">
    <source>
        <dbReference type="ARBA" id="ARBA00023014"/>
    </source>
</evidence>
<keyword evidence="7" id="KW-0677">Repeat</keyword>
<keyword evidence="8" id="KW-1278">Translocase</keyword>
<evidence type="ECO:0000256" key="5">
    <source>
        <dbReference type="ARBA" id="ARBA00022714"/>
    </source>
</evidence>
<evidence type="ECO:0000313" key="18">
    <source>
        <dbReference type="EMBL" id="MBI5251428.1"/>
    </source>
</evidence>
<dbReference type="Pfam" id="PF01568">
    <property type="entry name" value="Molydop_binding"/>
    <property type="match status" value="1"/>
</dbReference>
<dbReference type="InterPro" id="IPR017896">
    <property type="entry name" value="4Fe4S_Fe-S-bd"/>
</dbReference>
<keyword evidence="9" id="KW-0408">Iron</keyword>
<comment type="cofactor">
    <cofactor evidence="13">
        <name>[2Fe-2S] cluster</name>
        <dbReference type="ChEBI" id="CHEBI:190135"/>
    </cofactor>
</comment>
<dbReference type="PANTHER" id="PTHR43105:SF10">
    <property type="entry name" value="NADH-QUINONE OXIDOREDUCTASE SUBUNIT G"/>
    <property type="match status" value="1"/>
</dbReference>
<dbReference type="InterPro" id="IPR050123">
    <property type="entry name" value="Prok_molybdopt-oxidoreductase"/>
</dbReference>
<dbReference type="AlphaFoldDB" id="A0A9D6Z1T5"/>
<dbReference type="InterPro" id="IPR009010">
    <property type="entry name" value="Asp_de-COase-like_dom_sf"/>
</dbReference>
<dbReference type="GO" id="GO:0046872">
    <property type="term" value="F:metal ion binding"/>
    <property type="evidence" value="ECO:0007669"/>
    <property type="project" value="UniProtKB-KW"/>
</dbReference>
<dbReference type="Pfam" id="PF22117">
    <property type="entry name" value="Fer4_Nqo3"/>
    <property type="match status" value="1"/>
</dbReference>
<keyword evidence="11" id="KW-0520">NAD</keyword>
<dbReference type="SMART" id="SM00929">
    <property type="entry name" value="NADH-G_4Fe-4S_3"/>
    <property type="match status" value="1"/>
</dbReference>
<accession>A0A9D6Z1T5</accession>
<dbReference type="SUPFAM" id="SSF53706">
    <property type="entry name" value="Formate dehydrogenase/DMSO reductase, domains 1-3"/>
    <property type="match status" value="1"/>
</dbReference>
<dbReference type="Pfam" id="PF04879">
    <property type="entry name" value="Molybdop_Fe4S4"/>
    <property type="match status" value="1"/>
</dbReference>
<dbReference type="PROSITE" id="PS51085">
    <property type="entry name" value="2FE2S_FER_2"/>
    <property type="match status" value="1"/>
</dbReference>
<dbReference type="InterPro" id="IPR001041">
    <property type="entry name" value="2Fe-2S_ferredoxin-type"/>
</dbReference>
<dbReference type="Gene3D" id="2.40.40.20">
    <property type="match status" value="1"/>
</dbReference>
<dbReference type="SUPFAM" id="SSF54292">
    <property type="entry name" value="2Fe-2S ferredoxin-like"/>
    <property type="match status" value="1"/>
</dbReference>
<evidence type="ECO:0000259" key="15">
    <source>
        <dbReference type="PROSITE" id="PS51379"/>
    </source>
</evidence>
<evidence type="ECO:0000256" key="7">
    <source>
        <dbReference type="ARBA" id="ARBA00022737"/>
    </source>
</evidence>
<evidence type="ECO:0000256" key="11">
    <source>
        <dbReference type="ARBA" id="ARBA00023027"/>
    </source>
</evidence>
<dbReference type="SUPFAM" id="SSF54862">
    <property type="entry name" value="4Fe-4S ferredoxins"/>
    <property type="match status" value="1"/>
</dbReference>
<evidence type="ECO:0000256" key="13">
    <source>
        <dbReference type="ARBA" id="ARBA00034078"/>
    </source>
</evidence>
<keyword evidence="10" id="KW-0411">Iron-sulfur</keyword>
<keyword evidence="12" id="KW-0472">Membrane</keyword>
<comment type="caution">
    <text evidence="18">The sequence shown here is derived from an EMBL/GenBank/DDBJ whole genome shotgun (WGS) entry which is preliminary data.</text>
</comment>
<dbReference type="SUPFAM" id="SSF50692">
    <property type="entry name" value="ADC-like"/>
    <property type="match status" value="1"/>
</dbReference>
<comment type="cofactor">
    <cofactor evidence="1">
        <name>[4Fe-4S] cluster</name>
        <dbReference type="ChEBI" id="CHEBI:49883"/>
    </cofactor>
</comment>
<dbReference type="PROSITE" id="PS51839">
    <property type="entry name" value="4FE4S_HC3"/>
    <property type="match status" value="1"/>
</dbReference>
<feature type="domain" description="4Fe-4S Mo/W bis-MGD-type" evidence="16">
    <location>
        <begin position="214"/>
        <end position="269"/>
    </location>
</feature>
<protein>
    <submittedName>
        <fullName evidence="18">Molybdopterin-dependent oxidoreductase</fullName>
    </submittedName>
</protein>
<evidence type="ECO:0000256" key="12">
    <source>
        <dbReference type="ARBA" id="ARBA00023136"/>
    </source>
</evidence>
<keyword evidence="6" id="KW-0479">Metal-binding</keyword>
<feature type="domain" description="4Fe-4S ferredoxin-type" evidence="15">
    <location>
        <begin position="175"/>
        <end position="206"/>
    </location>
</feature>
<sequence length="871" mass="96432">MPTLIIDNVEVTAAEGTTILEAATKAGIWIPTLCYYPKTSPSDSCRMCVVEIEGVRRPMTSCNTIIADGMKVQTDTPKLRSIREEVMKLVLMDHPLDCPTCPAAGECEIQNLTYRLGIYGTDYKMERRNLPAVENWPLIRYDANLCLTCLRCVKVCHEVIGASALKLTEVGYDARITTRDGGVLDCDFCGECVEACPCGAMSDKVSSWARPWELRKTPTVCPLCSAGCRMEVNVKDSRIFRVTTNIESHNRGTLCVGGRFGFDFVHHKDRVLTPLLRQDDELKPSTWSEALKFTADGLKKIIRESGPESVAGLASPRLTNEDCYAFQKFFRTVIGSNNIDSEARFSFLRTQRAFELTCGIRGSSGRIEDLLETGAIFLIGVDPLEETPAIGWKVKAAAGRYDSNVIVVNSRKTSLDRFSRVHLRIRPYSESDLVLGLMKIILDLDLWDRKFVRDQTANFLPMKNLLDKISLKGILKRTGIAGTDLEEAARILAEAPKASILFGGDVILQENGLQCVMNIANLALLTGNIGKPNAGLYPIFEKGNMLGLCDMGALPEYLPGYQDAASAREHFEKVWKTGIPYTKGRTVPEIVRGLESGDVRALYIAGADPLTDYPHSARLARALKKAELLVVQEIFPSPTALMAHCVFPAASFVEKDGTITNIEHRVQKINQVIPPLGQTMPDWSIFEEVAKAMGRPMGFFSVAHIFREMTRTVPFYRGLKLSDLDGDGKIVVDTHEDPGQSRSGKTYSFAPVRTWEFPQGPEAPAYPFEMIAGRSMFHFGSTSTRSKNLLTLCPRGYVEINPQDAVRLDVSEDRLVEVSSPAGSFTAPARISDKVSPGMVYVPTNFPDLGVYALFQENTTVCRVRLTPLER</sequence>
<dbReference type="InterPro" id="IPR006963">
    <property type="entry name" value="Mopterin_OxRdtase_4Fe-4S_dom"/>
</dbReference>
<dbReference type="GO" id="GO:0022904">
    <property type="term" value="P:respiratory electron transport chain"/>
    <property type="evidence" value="ECO:0007669"/>
    <property type="project" value="TreeGrafter"/>
</dbReference>
<dbReference type="PROSITE" id="PS51379">
    <property type="entry name" value="4FE4S_FER_2"/>
    <property type="match status" value="1"/>
</dbReference>
<dbReference type="Pfam" id="PF00384">
    <property type="entry name" value="Molybdopterin"/>
    <property type="match status" value="1"/>
</dbReference>
<comment type="similarity">
    <text evidence="3">Belongs to the complex I 75 kDa subunit family.</text>
</comment>
<evidence type="ECO:0000256" key="1">
    <source>
        <dbReference type="ARBA" id="ARBA00001966"/>
    </source>
</evidence>
<dbReference type="Pfam" id="PF10588">
    <property type="entry name" value="NADH-G_4Fe-4S_3"/>
    <property type="match status" value="1"/>
</dbReference>
<name>A0A9D6Z1T5_9BACT</name>
<evidence type="ECO:0000256" key="8">
    <source>
        <dbReference type="ARBA" id="ARBA00022967"/>
    </source>
</evidence>
<dbReference type="PROSITE" id="PS00198">
    <property type="entry name" value="4FE4S_FER_1"/>
    <property type="match status" value="1"/>
</dbReference>
<dbReference type="Gene3D" id="3.30.70.20">
    <property type="match status" value="1"/>
</dbReference>
<gene>
    <name evidence="18" type="ORF">HY912_18220</name>
</gene>
<dbReference type="GO" id="GO:0051537">
    <property type="term" value="F:2 iron, 2 sulfur cluster binding"/>
    <property type="evidence" value="ECO:0007669"/>
    <property type="project" value="UniProtKB-KW"/>
</dbReference>
<evidence type="ECO:0000256" key="9">
    <source>
        <dbReference type="ARBA" id="ARBA00023004"/>
    </source>
</evidence>
<dbReference type="GO" id="GO:0003954">
    <property type="term" value="F:NADH dehydrogenase activity"/>
    <property type="evidence" value="ECO:0007669"/>
    <property type="project" value="TreeGrafter"/>
</dbReference>
<dbReference type="PROSITE" id="PS51669">
    <property type="entry name" value="4FE4S_MOW_BIS_MGD"/>
    <property type="match status" value="1"/>
</dbReference>
<dbReference type="Proteomes" id="UP000807825">
    <property type="component" value="Unassembled WGS sequence"/>
</dbReference>
<dbReference type="Gene3D" id="3.10.20.740">
    <property type="match status" value="1"/>
</dbReference>
<proteinExistence type="inferred from homology"/>
<comment type="subcellular location">
    <subcellularLocation>
        <location evidence="2">Membrane</location>
    </subcellularLocation>
</comment>
<evidence type="ECO:0000259" key="14">
    <source>
        <dbReference type="PROSITE" id="PS51085"/>
    </source>
</evidence>
<keyword evidence="4" id="KW-0004">4Fe-4S</keyword>
<dbReference type="FunFam" id="3.10.20.740:FF:000004">
    <property type="entry name" value="NADH-quinone oxidoreductase"/>
    <property type="match status" value="1"/>
</dbReference>